<reference evidence="2 3" key="2">
    <citation type="submission" date="2018-06" db="EMBL/GenBank/DDBJ databases">
        <title>Metagenomic assembly of (sub)arctic Cyanobacteria and their associated microbiome from non-axenic cultures.</title>
        <authorList>
            <person name="Baurain D."/>
        </authorList>
    </citation>
    <scope>NUCLEOTIDE SEQUENCE [LARGE SCALE GENOMIC DNA]</scope>
    <source>
        <strain evidence="2">ULC027bin1</strain>
    </source>
</reference>
<sequence>MVQTPVRTLTLEDFLQQPDTKPASEYIDGQIIQKPMPKTAHSGIQAGLIKVIDPALNPGNVGRAFPELRCTFDNRSIVPDVTVLRGSNIPRNEKGKLADELFAAPDWIIEILSPGQSQTKVVKKIMHALAHGTQLGWLVDPEEECVFCYTPDLRAVLNETPDVQLPVPEFATAFQLTVGELVAWLY</sequence>
<name>A0A2W4YH75_9CYAN</name>
<dbReference type="SUPFAM" id="SSF52980">
    <property type="entry name" value="Restriction endonuclease-like"/>
    <property type="match status" value="1"/>
</dbReference>
<dbReference type="InterPro" id="IPR008538">
    <property type="entry name" value="Uma2"/>
</dbReference>
<dbReference type="Proteomes" id="UP000249794">
    <property type="component" value="Unassembled WGS sequence"/>
</dbReference>
<dbReference type="Pfam" id="PF05685">
    <property type="entry name" value="Uma2"/>
    <property type="match status" value="1"/>
</dbReference>
<organism evidence="2 3">
    <name type="scientific">Phormidesmis priestleyi</name>
    <dbReference type="NCBI Taxonomy" id="268141"/>
    <lineage>
        <taxon>Bacteria</taxon>
        <taxon>Bacillati</taxon>
        <taxon>Cyanobacteriota</taxon>
        <taxon>Cyanophyceae</taxon>
        <taxon>Leptolyngbyales</taxon>
        <taxon>Leptolyngbyaceae</taxon>
        <taxon>Phormidesmis</taxon>
    </lineage>
</organism>
<gene>
    <name evidence="2" type="ORF">DCF15_20135</name>
</gene>
<evidence type="ECO:0000313" key="3">
    <source>
        <dbReference type="Proteomes" id="UP000249794"/>
    </source>
</evidence>
<dbReference type="PANTHER" id="PTHR34107:SF8">
    <property type="entry name" value="UNIDENTIFIED OPEN READING FRAME"/>
    <property type="match status" value="1"/>
</dbReference>
<evidence type="ECO:0000313" key="2">
    <source>
        <dbReference type="EMBL" id="PZO46551.1"/>
    </source>
</evidence>
<dbReference type="EMBL" id="QBMP01000305">
    <property type="protein sequence ID" value="PZO46551.1"/>
    <property type="molecule type" value="Genomic_DNA"/>
</dbReference>
<comment type="caution">
    <text evidence="2">The sequence shown here is derived from an EMBL/GenBank/DDBJ whole genome shotgun (WGS) entry which is preliminary data.</text>
</comment>
<dbReference type="InterPro" id="IPR011335">
    <property type="entry name" value="Restrct_endonuc-II-like"/>
</dbReference>
<reference evidence="3" key="1">
    <citation type="submission" date="2018-04" db="EMBL/GenBank/DDBJ databases">
        <authorList>
            <person name="Cornet L."/>
        </authorList>
    </citation>
    <scope>NUCLEOTIDE SEQUENCE [LARGE SCALE GENOMIC DNA]</scope>
</reference>
<dbReference type="InterPro" id="IPR012296">
    <property type="entry name" value="Nuclease_put_TT1808"/>
</dbReference>
<dbReference type="Gene3D" id="3.90.1570.10">
    <property type="entry name" value="tt1808, chain A"/>
    <property type="match status" value="1"/>
</dbReference>
<dbReference type="PANTHER" id="PTHR34107">
    <property type="entry name" value="SLL0198 PROTEIN-RELATED"/>
    <property type="match status" value="1"/>
</dbReference>
<accession>A0A2W4YH75</accession>
<protein>
    <recommendedName>
        <fullName evidence="1">Putative restriction endonuclease domain-containing protein</fullName>
    </recommendedName>
</protein>
<dbReference type="CDD" id="cd06260">
    <property type="entry name" value="DUF820-like"/>
    <property type="match status" value="1"/>
</dbReference>
<proteinExistence type="predicted"/>
<feature type="domain" description="Putative restriction endonuclease" evidence="1">
    <location>
        <begin position="11"/>
        <end position="178"/>
    </location>
</feature>
<evidence type="ECO:0000259" key="1">
    <source>
        <dbReference type="Pfam" id="PF05685"/>
    </source>
</evidence>
<dbReference type="AlphaFoldDB" id="A0A2W4YH75"/>